<feature type="domain" description="Response regulatory" evidence="2">
    <location>
        <begin position="6"/>
        <end position="117"/>
    </location>
</feature>
<dbReference type="Pfam" id="PF04397">
    <property type="entry name" value="LytTR"/>
    <property type="match status" value="1"/>
</dbReference>
<sequence>MRKKLTCYIIDDEHLAQKILEKYVEKVSFLELKGSFESPLEAVEHMNEDKPDLLFLDINMPDLDGLSFIPMLNPKPMIILTTAYDQYALKAFDLEVKDYLLKPISFERFYKGVLRIYQELNPQHQTEQLEVNLMPKNEQEYVFIKAGTRIQKVAIREILFIEGMKDYLRIHTQKEKIMTLLSFAKLEELLPDNKFARVHKSFMVAIDKIDHIEKNRIRIADQTIPISNTYADNFYKVLKDFKD</sequence>
<name>A0ABW5IPX0_9BACT</name>
<reference evidence="5" key="1">
    <citation type="journal article" date="2019" name="Int. J. Syst. Evol. Microbiol.">
        <title>The Global Catalogue of Microorganisms (GCM) 10K type strain sequencing project: providing services to taxonomists for standard genome sequencing and annotation.</title>
        <authorList>
            <consortium name="The Broad Institute Genomics Platform"/>
            <consortium name="The Broad Institute Genome Sequencing Center for Infectious Disease"/>
            <person name="Wu L."/>
            <person name="Ma J."/>
        </authorList>
    </citation>
    <scope>NUCLEOTIDE SEQUENCE [LARGE SCALE GENOMIC DNA]</scope>
    <source>
        <strain evidence="5">KCTC 42498</strain>
    </source>
</reference>
<evidence type="ECO:0000256" key="1">
    <source>
        <dbReference type="PROSITE-ProRule" id="PRU00169"/>
    </source>
</evidence>
<dbReference type="RefSeq" id="WP_377508189.1">
    <property type="nucleotide sequence ID" value="NZ_JBHULU010000017.1"/>
</dbReference>
<dbReference type="EMBL" id="JBHULU010000017">
    <property type="protein sequence ID" value="MFD2514804.1"/>
    <property type="molecule type" value="Genomic_DNA"/>
</dbReference>
<dbReference type="PROSITE" id="PS50110">
    <property type="entry name" value="RESPONSE_REGULATORY"/>
    <property type="match status" value="1"/>
</dbReference>
<dbReference type="SMART" id="SM00850">
    <property type="entry name" value="LytTR"/>
    <property type="match status" value="1"/>
</dbReference>
<dbReference type="PROSITE" id="PS50930">
    <property type="entry name" value="HTH_LYTTR"/>
    <property type="match status" value="1"/>
</dbReference>
<dbReference type="InterPro" id="IPR011006">
    <property type="entry name" value="CheY-like_superfamily"/>
</dbReference>
<organism evidence="4 5">
    <name type="scientific">Pontibacter locisalis</name>
    <dbReference type="NCBI Taxonomy" id="1719035"/>
    <lineage>
        <taxon>Bacteria</taxon>
        <taxon>Pseudomonadati</taxon>
        <taxon>Bacteroidota</taxon>
        <taxon>Cytophagia</taxon>
        <taxon>Cytophagales</taxon>
        <taxon>Hymenobacteraceae</taxon>
        <taxon>Pontibacter</taxon>
    </lineage>
</organism>
<dbReference type="Gene3D" id="2.40.50.1020">
    <property type="entry name" value="LytTr DNA-binding domain"/>
    <property type="match status" value="1"/>
</dbReference>
<dbReference type="InterPro" id="IPR046947">
    <property type="entry name" value="LytR-like"/>
</dbReference>
<evidence type="ECO:0000313" key="4">
    <source>
        <dbReference type="EMBL" id="MFD2514804.1"/>
    </source>
</evidence>
<gene>
    <name evidence="4" type="ORF">ACFSRY_13090</name>
</gene>
<keyword evidence="1" id="KW-0597">Phosphoprotein</keyword>
<dbReference type="InterPro" id="IPR007492">
    <property type="entry name" value="LytTR_DNA-bd_dom"/>
</dbReference>
<dbReference type="Pfam" id="PF00072">
    <property type="entry name" value="Response_reg"/>
    <property type="match status" value="1"/>
</dbReference>
<evidence type="ECO:0000313" key="5">
    <source>
        <dbReference type="Proteomes" id="UP001597544"/>
    </source>
</evidence>
<dbReference type="Gene3D" id="3.40.50.2300">
    <property type="match status" value="1"/>
</dbReference>
<dbReference type="PANTHER" id="PTHR37299:SF1">
    <property type="entry name" value="STAGE 0 SPORULATION PROTEIN A HOMOLOG"/>
    <property type="match status" value="1"/>
</dbReference>
<dbReference type="SUPFAM" id="SSF52172">
    <property type="entry name" value="CheY-like"/>
    <property type="match status" value="1"/>
</dbReference>
<protein>
    <submittedName>
        <fullName evidence="4">LytR/AlgR family response regulator transcription factor</fullName>
    </submittedName>
</protein>
<accession>A0ABW5IPX0</accession>
<keyword evidence="5" id="KW-1185">Reference proteome</keyword>
<proteinExistence type="predicted"/>
<evidence type="ECO:0000259" key="3">
    <source>
        <dbReference type="PROSITE" id="PS50930"/>
    </source>
</evidence>
<dbReference type="Proteomes" id="UP001597544">
    <property type="component" value="Unassembled WGS sequence"/>
</dbReference>
<dbReference type="SMART" id="SM00448">
    <property type="entry name" value="REC"/>
    <property type="match status" value="1"/>
</dbReference>
<feature type="domain" description="HTH LytTR-type" evidence="3">
    <location>
        <begin position="144"/>
        <end position="240"/>
    </location>
</feature>
<dbReference type="InterPro" id="IPR001789">
    <property type="entry name" value="Sig_transdc_resp-reg_receiver"/>
</dbReference>
<evidence type="ECO:0000259" key="2">
    <source>
        <dbReference type="PROSITE" id="PS50110"/>
    </source>
</evidence>
<comment type="caution">
    <text evidence="4">The sequence shown here is derived from an EMBL/GenBank/DDBJ whole genome shotgun (WGS) entry which is preliminary data.</text>
</comment>
<feature type="modified residue" description="4-aspartylphosphate" evidence="1">
    <location>
        <position position="57"/>
    </location>
</feature>
<dbReference type="PANTHER" id="PTHR37299">
    <property type="entry name" value="TRANSCRIPTIONAL REGULATOR-RELATED"/>
    <property type="match status" value="1"/>
</dbReference>